<dbReference type="GO" id="GO:0009228">
    <property type="term" value="P:thiamine biosynthetic process"/>
    <property type="evidence" value="ECO:0007669"/>
    <property type="project" value="UniProtKB-KW"/>
</dbReference>
<keyword evidence="1 2" id="KW-0784">Thiamine biosynthesis</keyword>
<dbReference type="CDD" id="cd02194">
    <property type="entry name" value="ThiL"/>
    <property type="match status" value="1"/>
</dbReference>
<dbReference type="Gene3D" id="3.30.1330.10">
    <property type="entry name" value="PurM-like, N-terminal domain"/>
    <property type="match status" value="1"/>
</dbReference>
<evidence type="ECO:0000256" key="1">
    <source>
        <dbReference type="ARBA" id="ARBA00022977"/>
    </source>
</evidence>
<dbReference type="NCBIfam" id="NF004354">
    <property type="entry name" value="PRK05731.2-3"/>
    <property type="match status" value="1"/>
</dbReference>
<comment type="caution">
    <text evidence="4">The sequence shown here is derived from an EMBL/GenBank/DDBJ whole genome shotgun (WGS) entry which is preliminary data.</text>
</comment>
<evidence type="ECO:0000313" key="4">
    <source>
        <dbReference type="EMBL" id="PKZ29760.1"/>
    </source>
</evidence>
<keyword evidence="2" id="KW-0479">Metal-binding</keyword>
<dbReference type="Gene3D" id="3.90.650.10">
    <property type="entry name" value="PurM-like C-terminal domain"/>
    <property type="match status" value="1"/>
</dbReference>
<feature type="binding site" evidence="2">
    <location>
        <position position="29"/>
    </location>
    <ligand>
        <name>Mg(2+)</name>
        <dbReference type="ChEBI" id="CHEBI:18420"/>
        <label>4</label>
    </ligand>
</feature>
<comment type="catalytic activity">
    <reaction evidence="2">
        <text>thiamine phosphate + ATP = thiamine diphosphate + ADP</text>
        <dbReference type="Rhea" id="RHEA:15913"/>
        <dbReference type="ChEBI" id="CHEBI:30616"/>
        <dbReference type="ChEBI" id="CHEBI:37575"/>
        <dbReference type="ChEBI" id="CHEBI:58937"/>
        <dbReference type="ChEBI" id="CHEBI:456216"/>
        <dbReference type="EC" id="2.7.4.16"/>
    </reaction>
</comment>
<keyword evidence="2" id="KW-0067">ATP-binding</keyword>
<feature type="binding site" evidence="2">
    <location>
        <position position="196"/>
    </location>
    <ligand>
        <name>ATP</name>
        <dbReference type="ChEBI" id="CHEBI:30616"/>
    </ligand>
</feature>
<dbReference type="Proteomes" id="UP000234639">
    <property type="component" value="Unassembled WGS sequence"/>
</dbReference>
<dbReference type="GO" id="GO:0009229">
    <property type="term" value="P:thiamine diphosphate biosynthetic process"/>
    <property type="evidence" value="ECO:0007669"/>
    <property type="project" value="UniProtKB-UniRule"/>
</dbReference>
<feature type="binding site" evidence="2">
    <location>
        <position position="31"/>
    </location>
    <ligand>
        <name>Mg(2+)</name>
        <dbReference type="ChEBI" id="CHEBI:18420"/>
        <label>2</label>
    </ligand>
</feature>
<feature type="binding site" evidence="2">
    <location>
        <position position="197"/>
    </location>
    <ligand>
        <name>Mg(2+)</name>
        <dbReference type="ChEBI" id="CHEBI:18420"/>
        <label>5</label>
    </ligand>
</feature>
<sequence length="274" mass="31351">MDKESFVISKFSNKFIGDDGAVLGKWVLSKDLFLENSHFKMGWLSFYEIGKKAMSVNLSDAIVMNAKPKFALIGLMLPKNITFKEIDELKNGILDISKQYKVKIIGGDTVKSDILGISVSIISYAKKPIFRKKLKNGELLAFTGNLGGSLKGLKTLQRCAKNYKILGKNSRFRNIVLRDKFFYNSSKFINSAMDISDGLACDLPKFIKNKNIKFIKKLKKYEFLSGEEYEVLFSFSKKNKFRIINEAKKARIKLTIFGETIDGKYKKRARNWHF</sequence>
<feature type="binding site" evidence="2">
    <location>
        <position position="131"/>
    </location>
    <ligand>
        <name>ATP</name>
        <dbReference type="ChEBI" id="CHEBI:30616"/>
    </ligand>
</feature>
<proteinExistence type="inferred from homology"/>
<feature type="domain" description="PurM-like N-terminal" evidence="3">
    <location>
        <begin position="17"/>
        <end position="120"/>
    </location>
</feature>
<feature type="binding site" evidence="2">
    <location>
        <position position="194"/>
    </location>
    <ligand>
        <name>Mg(2+)</name>
        <dbReference type="ChEBI" id="CHEBI:18420"/>
        <label>3</label>
    </ligand>
</feature>
<evidence type="ECO:0000259" key="3">
    <source>
        <dbReference type="Pfam" id="PF00586"/>
    </source>
</evidence>
<keyword evidence="2" id="KW-0460">Magnesium</keyword>
<keyword evidence="2" id="KW-0808">Transferase</keyword>
<dbReference type="PANTHER" id="PTHR30270">
    <property type="entry name" value="THIAMINE-MONOPHOSPHATE KINASE"/>
    <property type="match status" value="1"/>
</dbReference>
<feature type="binding site" evidence="2">
    <location>
        <position position="227"/>
    </location>
    <ligand>
        <name>substrate</name>
    </ligand>
</feature>
<dbReference type="SUPFAM" id="SSF55326">
    <property type="entry name" value="PurM N-terminal domain-like"/>
    <property type="match status" value="1"/>
</dbReference>
<dbReference type="GO" id="GO:0009030">
    <property type="term" value="F:thiamine-phosphate kinase activity"/>
    <property type="evidence" value="ECO:0007669"/>
    <property type="project" value="UniProtKB-UniRule"/>
</dbReference>
<comment type="miscellaneous">
    <text evidence="2">Reaction mechanism of ThiL seems to utilize a direct, inline transfer of the gamma-phosphate of ATP to TMP rather than a phosphorylated enzyme intermediate.</text>
</comment>
<organism evidence="4 5">
    <name type="scientific">Campylobacter ureolyticus</name>
    <dbReference type="NCBI Taxonomy" id="827"/>
    <lineage>
        <taxon>Bacteria</taxon>
        <taxon>Pseudomonadati</taxon>
        <taxon>Campylobacterota</taxon>
        <taxon>Epsilonproteobacteria</taxon>
        <taxon>Campylobacterales</taxon>
        <taxon>Campylobacteraceae</taxon>
        <taxon>Campylobacter</taxon>
    </lineage>
</organism>
<dbReference type="PANTHER" id="PTHR30270:SF0">
    <property type="entry name" value="THIAMINE-MONOPHOSPHATE KINASE"/>
    <property type="match status" value="1"/>
</dbReference>
<comment type="similarity">
    <text evidence="2">Belongs to the thiamine-monophosphate kinase family.</text>
</comment>
<dbReference type="UniPathway" id="UPA00060">
    <property type="reaction ID" value="UER00142"/>
</dbReference>
<feature type="binding site" evidence="2">
    <location>
        <position position="19"/>
    </location>
    <ligand>
        <name>Mg(2+)</name>
        <dbReference type="ChEBI" id="CHEBI:18420"/>
        <label>4</label>
    </ligand>
</feature>
<protein>
    <recommendedName>
        <fullName evidence="2">Thiamine-monophosphate kinase</fullName>
        <shortName evidence="2">TMP kinase</shortName>
        <shortName evidence="2">Thiamine-phosphate kinase</shortName>
        <ecNumber evidence="2">2.7.4.16</ecNumber>
    </recommendedName>
</protein>
<comment type="function">
    <text evidence="2">Catalyzes the ATP-dependent phosphorylation of thiamine-monophosphate (TMP) to form thiamine-pyrophosphate (TPP), the active form of vitamin B1.</text>
</comment>
<accession>A0A2I1NBM9</accession>
<dbReference type="InterPro" id="IPR006283">
    <property type="entry name" value="ThiL-like"/>
</dbReference>
<gene>
    <name evidence="2" type="primary">thiL</name>
    <name evidence="4" type="ORF">CYJ41_02395</name>
</gene>
<dbReference type="EC" id="2.7.4.16" evidence="2"/>
<dbReference type="RefSeq" id="WP_101636763.1">
    <property type="nucleotide sequence ID" value="NZ_PKHU01000002.1"/>
</dbReference>
<feature type="binding site" evidence="2">
    <location>
        <position position="60"/>
    </location>
    <ligand>
        <name>Mg(2+)</name>
        <dbReference type="ChEBI" id="CHEBI:18420"/>
        <label>3</label>
    </ligand>
</feature>
<dbReference type="InterPro" id="IPR036921">
    <property type="entry name" value="PurM-like_N_sf"/>
</dbReference>
<dbReference type="HAMAP" id="MF_02128">
    <property type="entry name" value="TMP_kinase"/>
    <property type="match status" value="1"/>
</dbReference>
<dbReference type="GO" id="GO:0000287">
    <property type="term" value="F:magnesium ion binding"/>
    <property type="evidence" value="ECO:0007669"/>
    <property type="project" value="UniProtKB-UniRule"/>
</dbReference>
<dbReference type="Pfam" id="PF00586">
    <property type="entry name" value="AIRS"/>
    <property type="match status" value="1"/>
</dbReference>
<keyword evidence="2 4" id="KW-0418">Kinase</keyword>
<dbReference type="SUPFAM" id="SSF56042">
    <property type="entry name" value="PurM C-terminal domain-like"/>
    <property type="match status" value="1"/>
</dbReference>
<feature type="binding site" evidence="2">
    <location>
        <position position="31"/>
    </location>
    <ligand>
        <name>Mg(2+)</name>
        <dbReference type="ChEBI" id="CHEBI:18420"/>
        <label>1</label>
    </ligand>
</feature>
<keyword evidence="2" id="KW-0547">Nucleotide-binding</keyword>
<reference evidence="4 5" key="1">
    <citation type="submission" date="2017-12" db="EMBL/GenBank/DDBJ databases">
        <title>Phylogenetic diversity of female urinary microbiome.</title>
        <authorList>
            <person name="Thomas-White K."/>
            <person name="Wolfe A.J."/>
        </authorList>
    </citation>
    <scope>NUCLEOTIDE SEQUENCE [LARGE SCALE GENOMIC DNA]</scope>
    <source>
        <strain evidence="4 5">UMB0112</strain>
    </source>
</reference>
<feature type="binding site" evidence="2">
    <location>
        <begin position="107"/>
        <end position="108"/>
    </location>
    <ligand>
        <name>ATP</name>
        <dbReference type="ChEBI" id="CHEBI:30616"/>
    </ligand>
</feature>
<evidence type="ECO:0000313" key="5">
    <source>
        <dbReference type="Proteomes" id="UP000234639"/>
    </source>
</evidence>
<comment type="pathway">
    <text evidence="2">Cofactor biosynthesis; thiamine diphosphate biosynthesis; thiamine diphosphate from thiamine phosphate: step 1/1.</text>
</comment>
<feature type="binding site" evidence="2">
    <location>
        <position position="60"/>
    </location>
    <ligand>
        <name>Mg(2+)</name>
        <dbReference type="ChEBI" id="CHEBI:18420"/>
        <label>2</label>
    </ligand>
</feature>
<feature type="binding site" evidence="2">
    <location>
        <position position="60"/>
    </location>
    <ligand>
        <name>Mg(2+)</name>
        <dbReference type="ChEBI" id="CHEBI:18420"/>
        <label>4</label>
    </ligand>
</feature>
<dbReference type="GO" id="GO:0005524">
    <property type="term" value="F:ATP binding"/>
    <property type="evidence" value="ECO:0007669"/>
    <property type="project" value="UniProtKB-UniRule"/>
</dbReference>
<dbReference type="EMBL" id="PKHU01000002">
    <property type="protein sequence ID" value="PKZ29760.1"/>
    <property type="molecule type" value="Genomic_DNA"/>
</dbReference>
<comment type="caution">
    <text evidence="2">Lacks conserved residue(s) required for the propagation of feature annotation.</text>
</comment>
<feature type="binding site" evidence="2">
    <location>
        <position position="19"/>
    </location>
    <ligand>
        <name>Mg(2+)</name>
        <dbReference type="ChEBI" id="CHEBI:18420"/>
        <label>3</label>
    </ligand>
</feature>
<name>A0A2I1NBM9_9BACT</name>
<dbReference type="InterPro" id="IPR036676">
    <property type="entry name" value="PurM-like_C_sf"/>
</dbReference>
<feature type="binding site" evidence="2">
    <location>
        <position position="38"/>
    </location>
    <ligand>
        <name>substrate</name>
    </ligand>
</feature>
<dbReference type="AlphaFoldDB" id="A0A2I1NBM9"/>
<evidence type="ECO:0000256" key="2">
    <source>
        <dbReference type="HAMAP-Rule" id="MF_02128"/>
    </source>
</evidence>
<dbReference type="InterPro" id="IPR016188">
    <property type="entry name" value="PurM-like_N"/>
</dbReference>
<feature type="binding site" evidence="2">
    <location>
        <position position="108"/>
    </location>
    <ligand>
        <name>Mg(2+)</name>
        <dbReference type="ChEBI" id="CHEBI:18420"/>
        <label>1</label>
    </ligand>
</feature>